<dbReference type="PANTHER" id="PTHR38436">
    <property type="entry name" value="POLYKETIDE CYCLASE SNOAL-LIKE DOMAIN"/>
    <property type="match status" value="1"/>
</dbReference>
<dbReference type="Gene3D" id="3.10.450.50">
    <property type="match status" value="1"/>
</dbReference>
<dbReference type="GO" id="GO:0030638">
    <property type="term" value="P:polyketide metabolic process"/>
    <property type="evidence" value="ECO:0007669"/>
    <property type="project" value="InterPro"/>
</dbReference>
<proteinExistence type="predicted"/>
<dbReference type="EMBL" id="VIFX01000006">
    <property type="protein sequence ID" value="TQR87483.1"/>
    <property type="molecule type" value="Genomic_DNA"/>
</dbReference>
<name>A0A544W5F8_9MYCO</name>
<dbReference type="SUPFAM" id="SSF54427">
    <property type="entry name" value="NTF2-like"/>
    <property type="match status" value="1"/>
</dbReference>
<dbReference type="Proteomes" id="UP000315759">
    <property type="component" value="Unassembled WGS sequence"/>
</dbReference>
<dbReference type="InterPro" id="IPR032710">
    <property type="entry name" value="NTF2-like_dom_sf"/>
</dbReference>
<dbReference type="AlphaFoldDB" id="A0A544W5F8"/>
<organism evidence="1 2">
    <name type="scientific">Mycolicibacterium hodleri</name>
    <dbReference type="NCBI Taxonomy" id="49897"/>
    <lineage>
        <taxon>Bacteria</taxon>
        <taxon>Bacillati</taxon>
        <taxon>Actinomycetota</taxon>
        <taxon>Actinomycetes</taxon>
        <taxon>Mycobacteriales</taxon>
        <taxon>Mycobacteriaceae</taxon>
        <taxon>Mycolicibacterium</taxon>
    </lineage>
</organism>
<protein>
    <submittedName>
        <fullName evidence="1">Ester cyclase</fullName>
    </submittedName>
</protein>
<evidence type="ECO:0000313" key="1">
    <source>
        <dbReference type="EMBL" id="TQR87483.1"/>
    </source>
</evidence>
<accession>A0A544W5F8</accession>
<reference evidence="1 2" key="1">
    <citation type="submission" date="2018-10" db="EMBL/GenBank/DDBJ databases">
        <title>Draft genome of Mycobacterium hodleri strain B.</title>
        <authorList>
            <person name="Amande T.J."/>
            <person name="Mcgenity T.J."/>
        </authorList>
    </citation>
    <scope>NUCLEOTIDE SEQUENCE [LARGE SCALE GENOMIC DNA]</scope>
    <source>
        <strain evidence="1 2">B</strain>
    </source>
</reference>
<keyword evidence="2" id="KW-1185">Reference proteome</keyword>
<comment type="caution">
    <text evidence="1">The sequence shown here is derived from an EMBL/GenBank/DDBJ whole genome shotgun (WGS) entry which is preliminary data.</text>
</comment>
<dbReference type="Pfam" id="PF07366">
    <property type="entry name" value="SnoaL"/>
    <property type="match status" value="1"/>
</dbReference>
<evidence type="ECO:0000313" key="2">
    <source>
        <dbReference type="Proteomes" id="UP000315759"/>
    </source>
</evidence>
<sequence length="144" mass="16144">MTFRPNAAVDVVRRNIEAVQNSGDFAVFDEIFADDFTDHTPQQGVTADKDGVRILYTGLRTAFPDFHADIHWQTVEDDKVTTFKTYHGTHRGEFLGVAATGKRIHFDTLDVFRVRDGRLTDHWGIADLLGVLIQLGRLSANTAL</sequence>
<gene>
    <name evidence="1" type="ORF">D8S82_06810</name>
</gene>
<dbReference type="InterPro" id="IPR009959">
    <property type="entry name" value="Cyclase_SnoaL-like"/>
</dbReference>
<dbReference type="PANTHER" id="PTHR38436:SF1">
    <property type="entry name" value="ESTER CYCLASE"/>
    <property type="match status" value="1"/>
</dbReference>
<dbReference type="RefSeq" id="WP_142551340.1">
    <property type="nucleotide sequence ID" value="NZ_VIFX01000006.1"/>
</dbReference>